<protein>
    <submittedName>
        <fullName evidence="2">Uncharacterized protein</fullName>
    </submittedName>
</protein>
<evidence type="ECO:0000313" key="3">
    <source>
        <dbReference type="Proteomes" id="UP000574390"/>
    </source>
</evidence>
<organism evidence="2 3">
    <name type="scientific">Perkinsus olseni</name>
    <name type="common">Perkinsus atlanticus</name>
    <dbReference type="NCBI Taxonomy" id="32597"/>
    <lineage>
        <taxon>Eukaryota</taxon>
        <taxon>Sar</taxon>
        <taxon>Alveolata</taxon>
        <taxon>Perkinsozoa</taxon>
        <taxon>Perkinsea</taxon>
        <taxon>Perkinsida</taxon>
        <taxon>Perkinsidae</taxon>
        <taxon>Perkinsus</taxon>
    </lineage>
</organism>
<reference evidence="2 3" key="1">
    <citation type="submission" date="2020-04" db="EMBL/GenBank/DDBJ databases">
        <title>Perkinsus olseni comparative genomics.</title>
        <authorList>
            <person name="Bogema D.R."/>
        </authorList>
    </citation>
    <scope>NUCLEOTIDE SEQUENCE [LARGE SCALE GENOMIC DNA]</scope>
    <source>
        <strain evidence="2">ATCC PRA-205</strain>
    </source>
</reference>
<feature type="signal peptide" evidence="1">
    <location>
        <begin position="1"/>
        <end position="19"/>
    </location>
</feature>
<name>A0A7J6RXU8_PEROL</name>
<proteinExistence type="predicted"/>
<evidence type="ECO:0000256" key="1">
    <source>
        <dbReference type="SAM" id="SignalP"/>
    </source>
</evidence>
<accession>A0A7J6RXU8</accession>
<comment type="caution">
    <text evidence="2">The sequence shown here is derived from an EMBL/GenBank/DDBJ whole genome shotgun (WGS) entry which is preliminary data.</text>
</comment>
<dbReference type="AlphaFoldDB" id="A0A7J6RXU8"/>
<dbReference type="EMBL" id="JABANM010019377">
    <property type="protein sequence ID" value="KAF4724580.1"/>
    <property type="molecule type" value="Genomic_DNA"/>
</dbReference>
<feature type="chain" id="PRO_5029458684" evidence="1">
    <location>
        <begin position="20"/>
        <end position="248"/>
    </location>
</feature>
<dbReference type="Proteomes" id="UP000574390">
    <property type="component" value="Unassembled WGS sequence"/>
</dbReference>
<gene>
    <name evidence="2" type="ORF">FOZ62_028985</name>
</gene>
<evidence type="ECO:0000313" key="2">
    <source>
        <dbReference type="EMBL" id="KAF4724580.1"/>
    </source>
</evidence>
<sequence length="248" mass="28014">MTIATTGVAALALLPLTHGIGSVLPHDDYPPLTSYMTSYIRTKNHTDCHYSNDDIGTLRGASLEFSIRENAVKTAEIHCPKNDYRENFEAQWLPSHALSSYKVFYERHREILSFNNAPPGDTGRDPLSHLKVDFSQQMRTLYSYAKQRGKTSFSAPMELTGIEIDAGDGKTIYADVEKSEEEIEEEAVTVVIPEMCSAVLTMIKAEYGSFEDLCYKLDLQAATAVLATKREKWLREDMWSYTIIRKPQ</sequence>
<keyword evidence="1" id="KW-0732">Signal</keyword>